<accession>A0ABY5HJ25</accession>
<protein>
    <recommendedName>
        <fullName evidence="3">Tetratricopeptide repeat protein</fullName>
    </recommendedName>
</protein>
<evidence type="ECO:0008006" key="3">
    <source>
        <dbReference type="Google" id="ProtNLM"/>
    </source>
</evidence>
<dbReference type="SUPFAM" id="SSF48452">
    <property type="entry name" value="TPR-like"/>
    <property type="match status" value="1"/>
</dbReference>
<reference evidence="1" key="1">
    <citation type="submission" date="2021-04" db="EMBL/GenBank/DDBJ databases">
        <title>Oceanospirillales bacteria with DddD are important DMSP degraders in coastal seawater.</title>
        <authorList>
            <person name="Liu J."/>
        </authorList>
    </citation>
    <scope>NUCLEOTIDE SEQUENCE</scope>
    <source>
        <strain evidence="1">D13-1</strain>
    </source>
</reference>
<dbReference type="Proteomes" id="UP001058461">
    <property type="component" value="Chromosome"/>
</dbReference>
<dbReference type="Gene3D" id="1.25.40.10">
    <property type="entry name" value="Tetratricopeptide repeat domain"/>
    <property type="match status" value="1"/>
</dbReference>
<evidence type="ECO:0000313" key="1">
    <source>
        <dbReference type="EMBL" id="UTW12372.1"/>
    </source>
</evidence>
<organism evidence="1 2">
    <name type="scientific">Marinobacterium rhizophilum</name>
    <dbReference type="NCBI Taxonomy" id="420402"/>
    <lineage>
        <taxon>Bacteria</taxon>
        <taxon>Pseudomonadati</taxon>
        <taxon>Pseudomonadota</taxon>
        <taxon>Gammaproteobacteria</taxon>
        <taxon>Oceanospirillales</taxon>
        <taxon>Oceanospirillaceae</taxon>
        <taxon>Marinobacterium</taxon>
    </lineage>
</organism>
<gene>
    <name evidence="1" type="ORF">KDW95_01425</name>
</gene>
<sequence length="144" mass="15937">MVTSAWHRVGTSLPTLLADALHKAGHNEEALSVAQEALALRDRHREPVFEAELYRLEAELLVMAPGRAKACEDSFRRAIETAICQGARLLELRAALGLNRLLQRLGRNEEVARLLAPVCRAYPEDPDAADLHEAKTILARTARP</sequence>
<dbReference type="RefSeq" id="WP_255854443.1">
    <property type="nucleotide sequence ID" value="NZ_CP073347.1"/>
</dbReference>
<evidence type="ECO:0000313" key="2">
    <source>
        <dbReference type="Proteomes" id="UP001058461"/>
    </source>
</evidence>
<dbReference type="EMBL" id="CP073347">
    <property type="protein sequence ID" value="UTW12372.1"/>
    <property type="molecule type" value="Genomic_DNA"/>
</dbReference>
<keyword evidence="2" id="KW-1185">Reference proteome</keyword>
<name>A0ABY5HJ25_9GAMM</name>
<proteinExistence type="predicted"/>
<dbReference type="InterPro" id="IPR011990">
    <property type="entry name" value="TPR-like_helical_dom_sf"/>
</dbReference>